<dbReference type="PROSITE" id="PS51900">
    <property type="entry name" value="CB"/>
    <property type="match status" value="1"/>
</dbReference>
<dbReference type="OrthoDB" id="9784724at2"/>
<dbReference type="AlphaFoldDB" id="A0A1I4MA45"/>
<dbReference type="InterPro" id="IPR010998">
    <property type="entry name" value="Integrase_recombinase_N"/>
</dbReference>
<dbReference type="RefSeq" id="WP_091951795.1">
    <property type="nucleotide sequence ID" value="NZ_FOSV01000036.1"/>
</dbReference>
<dbReference type="SUPFAM" id="SSF56349">
    <property type="entry name" value="DNA breaking-rejoining enzymes"/>
    <property type="match status" value="1"/>
</dbReference>
<keyword evidence="2 4" id="KW-0238">DNA-binding</keyword>
<dbReference type="GO" id="GO:0006310">
    <property type="term" value="P:DNA recombination"/>
    <property type="evidence" value="ECO:0007669"/>
    <property type="project" value="UniProtKB-KW"/>
</dbReference>
<keyword evidence="1" id="KW-0229">DNA integration</keyword>
<dbReference type="InterPro" id="IPR044068">
    <property type="entry name" value="CB"/>
</dbReference>
<dbReference type="CDD" id="cd01184">
    <property type="entry name" value="INT_C_like_1"/>
    <property type="match status" value="1"/>
</dbReference>
<dbReference type="InterPro" id="IPR046668">
    <property type="entry name" value="DUF6538"/>
</dbReference>
<gene>
    <name evidence="6" type="ORF">SAMN04488125_1368</name>
</gene>
<reference evidence="7" key="1">
    <citation type="submission" date="2016-10" db="EMBL/GenBank/DDBJ databases">
        <authorList>
            <person name="Varghese N."/>
            <person name="Submissions S."/>
        </authorList>
    </citation>
    <scope>NUCLEOTIDE SEQUENCE [LARGE SCALE GENOMIC DNA]</scope>
    <source>
        <strain evidence="7">CGMCC 1.6474</strain>
    </source>
</reference>
<sequence>MILAMSRPHLHPRSRVYWLRKRVPAELVAVVGRREITFSLKTRDPEEAKRRYAEELLKLEHQWASLRKGKRTLTEREAHDVAAEIFDHWLAEHRDYPSRQTFWRTDLGDSLWRSDDDPDMSVLDRGRAALERARAPETNRREMVRVEMRDWCREQAEALASGRGLILDAAGQDELTRAVAAAVQRACLALERGTRGEPLELAPPKSADATSALALSHAIATAPTSSVRAPLSFGTLIEAWAAEATPATRTRYEWTRVIDKLAAFIGHDDAHRLTQSDVVRWKEHLVASGQSSKTIRDASLSAVKSILGWGVRNGRLETNPAAAVTIDVRRKAGQGIRGFSDDEAATILRAAAQEADPVRRWIPWLCAFSGARLAEACQLRAEDVMPFGSVWAMRFDAAAGPIKNTNSERTIPVHSALIEQGFLAFAQGTERGPLFPGLPPDKFGKRGGTATKRLGPWVRSLGLIDERLSPNHSWRHRFKTLARRHELRPDTVDAITGHGKRAVGDTYGEHELKTMQRELEKIPNFIYSGA</sequence>
<dbReference type="Gene3D" id="1.10.443.10">
    <property type="entry name" value="Intergrase catalytic core"/>
    <property type="match status" value="1"/>
</dbReference>
<accession>A0A1I4MA45</accession>
<proteinExistence type="predicted"/>
<evidence type="ECO:0000256" key="3">
    <source>
        <dbReference type="ARBA" id="ARBA00023172"/>
    </source>
</evidence>
<evidence type="ECO:0000256" key="2">
    <source>
        <dbReference type="ARBA" id="ARBA00023125"/>
    </source>
</evidence>
<evidence type="ECO:0000256" key="4">
    <source>
        <dbReference type="PROSITE-ProRule" id="PRU01248"/>
    </source>
</evidence>
<dbReference type="Gene3D" id="1.10.150.130">
    <property type="match status" value="1"/>
</dbReference>
<organism evidence="6 7">
    <name type="scientific">Methylorubrum salsuginis</name>
    <dbReference type="NCBI Taxonomy" id="414703"/>
    <lineage>
        <taxon>Bacteria</taxon>
        <taxon>Pseudomonadati</taxon>
        <taxon>Pseudomonadota</taxon>
        <taxon>Alphaproteobacteria</taxon>
        <taxon>Hyphomicrobiales</taxon>
        <taxon>Methylobacteriaceae</taxon>
        <taxon>Methylorubrum</taxon>
    </lineage>
</organism>
<name>A0A1I4MA45_9HYPH</name>
<dbReference type="GO" id="GO:0003677">
    <property type="term" value="F:DNA binding"/>
    <property type="evidence" value="ECO:0007669"/>
    <property type="project" value="UniProtKB-UniRule"/>
</dbReference>
<dbReference type="GO" id="GO:0015074">
    <property type="term" value="P:DNA integration"/>
    <property type="evidence" value="ECO:0007669"/>
    <property type="project" value="UniProtKB-KW"/>
</dbReference>
<evidence type="ECO:0000259" key="5">
    <source>
        <dbReference type="PROSITE" id="PS51900"/>
    </source>
</evidence>
<dbReference type="Proteomes" id="UP000198804">
    <property type="component" value="Unassembled WGS sequence"/>
</dbReference>
<protein>
    <submittedName>
        <fullName evidence="6">Site-specific recombinase XerC</fullName>
    </submittedName>
</protein>
<dbReference type="InterPro" id="IPR011010">
    <property type="entry name" value="DNA_brk_join_enz"/>
</dbReference>
<feature type="domain" description="Core-binding (CB)" evidence="5">
    <location>
        <begin position="231"/>
        <end position="311"/>
    </location>
</feature>
<evidence type="ECO:0000313" key="6">
    <source>
        <dbReference type="EMBL" id="SFL99953.1"/>
    </source>
</evidence>
<dbReference type="STRING" id="414703.SAMN04488125_1368"/>
<evidence type="ECO:0000313" key="7">
    <source>
        <dbReference type="Proteomes" id="UP000198804"/>
    </source>
</evidence>
<dbReference type="EMBL" id="FOSV01000036">
    <property type="protein sequence ID" value="SFL99953.1"/>
    <property type="molecule type" value="Genomic_DNA"/>
</dbReference>
<keyword evidence="3" id="KW-0233">DNA recombination</keyword>
<keyword evidence="7" id="KW-1185">Reference proteome</keyword>
<evidence type="ECO:0000256" key="1">
    <source>
        <dbReference type="ARBA" id="ARBA00022908"/>
    </source>
</evidence>
<dbReference type="Pfam" id="PF20172">
    <property type="entry name" value="DUF6538"/>
    <property type="match status" value="1"/>
</dbReference>
<dbReference type="InterPro" id="IPR013762">
    <property type="entry name" value="Integrase-like_cat_sf"/>
</dbReference>